<dbReference type="FunFam" id="3.30.70.270:FF:000001">
    <property type="entry name" value="Diguanylate cyclase domain protein"/>
    <property type="match status" value="1"/>
</dbReference>
<proteinExistence type="predicted"/>
<dbReference type="STRING" id="29563.SAMN02983006_02586"/>
<dbReference type="CDD" id="cd01949">
    <property type="entry name" value="GGDEF"/>
    <property type="match status" value="1"/>
</dbReference>
<sequence>MFKDATLLTEQYKIVKEISFYSVEPLKHNAAKLRSSIKPYLKPDLPEIEERLAGQTVVKNSVQSQVVNRDGKKYTYKFFPALVSENRSEEGWNSYVVGIVYDNQVMQEELNKHRYLFIIDFLLMLIFFSAFIAVISYLLHKFEYQAHHDKLTGLANRKLLEEEFISLKNKADKTNGKLVVAFLDIDKFKEINDTFGHAVGDTVLKTVAARMKYSLKAKDSLARLGGDEFVIVLSELESQADILNILQRLLNNLKEPILINETKFEITFSVGVSIYPIGGEKFNDLIIKSDLAMYRAKQSQQDFEFADWI</sequence>
<dbReference type="OrthoDB" id="9805474at2"/>
<dbReference type="InterPro" id="IPR052163">
    <property type="entry name" value="DGC-Regulatory_Protein"/>
</dbReference>
<dbReference type="RefSeq" id="WP_089862585.1">
    <property type="nucleotide sequence ID" value="NZ_FOTI01000053.1"/>
</dbReference>
<evidence type="ECO:0000259" key="2">
    <source>
        <dbReference type="PROSITE" id="PS50887"/>
    </source>
</evidence>
<organism evidence="3 4">
    <name type="scientific">Halanaerobium salsuginis</name>
    <dbReference type="NCBI Taxonomy" id="29563"/>
    <lineage>
        <taxon>Bacteria</taxon>
        <taxon>Bacillati</taxon>
        <taxon>Bacillota</taxon>
        <taxon>Clostridia</taxon>
        <taxon>Halanaerobiales</taxon>
        <taxon>Halanaerobiaceae</taxon>
        <taxon>Halanaerobium</taxon>
    </lineage>
</organism>
<dbReference type="Proteomes" id="UP000199006">
    <property type="component" value="Unassembled WGS sequence"/>
</dbReference>
<dbReference type="InterPro" id="IPR043128">
    <property type="entry name" value="Rev_trsase/Diguanyl_cyclase"/>
</dbReference>
<evidence type="ECO:0000256" key="1">
    <source>
        <dbReference type="SAM" id="Phobius"/>
    </source>
</evidence>
<dbReference type="NCBIfam" id="TIGR00254">
    <property type="entry name" value="GGDEF"/>
    <property type="match status" value="1"/>
</dbReference>
<dbReference type="PROSITE" id="PS50887">
    <property type="entry name" value="GGDEF"/>
    <property type="match status" value="1"/>
</dbReference>
<keyword evidence="1" id="KW-1133">Transmembrane helix</keyword>
<keyword evidence="1" id="KW-0472">Membrane</keyword>
<dbReference type="EMBL" id="FOTI01000053">
    <property type="protein sequence ID" value="SFM01889.1"/>
    <property type="molecule type" value="Genomic_DNA"/>
</dbReference>
<dbReference type="SUPFAM" id="SSF55073">
    <property type="entry name" value="Nucleotide cyclase"/>
    <property type="match status" value="1"/>
</dbReference>
<dbReference type="AlphaFoldDB" id="A0A1I4MF78"/>
<keyword evidence="4" id="KW-1185">Reference proteome</keyword>
<dbReference type="SMART" id="SM00267">
    <property type="entry name" value="GGDEF"/>
    <property type="match status" value="1"/>
</dbReference>
<dbReference type="Gene3D" id="3.30.70.270">
    <property type="match status" value="1"/>
</dbReference>
<accession>A0A1I4MF78</accession>
<evidence type="ECO:0000313" key="3">
    <source>
        <dbReference type="EMBL" id="SFM01889.1"/>
    </source>
</evidence>
<dbReference type="InterPro" id="IPR029787">
    <property type="entry name" value="Nucleotide_cyclase"/>
</dbReference>
<protein>
    <submittedName>
        <fullName evidence="3">Diguanylate cyclase (GGDEF) domain-containing protein</fullName>
    </submittedName>
</protein>
<evidence type="ECO:0000313" key="4">
    <source>
        <dbReference type="Proteomes" id="UP000199006"/>
    </source>
</evidence>
<gene>
    <name evidence="3" type="ORF">SAMN02983006_02586</name>
</gene>
<feature type="domain" description="GGDEF" evidence="2">
    <location>
        <begin position="176"/>
        <end position="308"/>
    </location>
</feature>
<dbReference type="InterPro" id="IPR000160">
    <property type="entry name" value="GGDEF_dom"/>
</dbReference>
<dbReference type="PANTHER" id="PTHR46663:SF2">
    <property type="entry name" value="GGDEF DOMAIN-CONTAINING PROTEIN"/>
    <property type="match status" value="1"/>
</dbReference>
<dbReference type="Pfam" id="PF00990">
    <property type="entry name" value="GGDEF"/>
    <property type="match status" value="1"/>
</dbReference>
<feature type="transmembrane region" description="Helical" evidence="1">
    <location>
        <begin position="115"/>
        <end position="139"/>
    </location>
</feature>
<dbReference type="PANTHER" id="PTHR46663">
    <property type="entry name" value="DIGUANYLATE CYCLASE DGCT-RELATED"/>
    <property type="match status" value="1"/>
</dbReference>
<reference evidence="3 4" key="1">
    <citation type="submission" date="2016-10" db="EMBL/GenBank/DDBJ databases">
        <authorList>
            <person name="de Groot N.N."/>
        </authorList>
    </citation>
    <scope>NUCLEOTIDE SEQUENCE [LARGE SCALE GENOMIC DNA]</scope>
    <source>
        <strain evidence="3 4">ATCC 51327</strain>
    </source>
</reference>
<keyword evidence="1" id="KW-0812">Transmembrane</keyword>
<name>A0A1I4MF78_9FIRM</name>